<evidence type="ECO:0000256" key="8">
    <source>
        <dbReference type="ARBA" id="ARBA00022989"/>
    </source>
</evidence>
<accession>A0AAE6FSN8</accession>
<dbReference type="CDD" id="cd06163">
    <property type="entry name" value="S2P-M50_PDZ_RseP-like"/>
    <property type="match status" value="1"/>
</dbReference>
<keyword evidence="14" id="KW-1185">Reference proteome</keyword>
<dbReference type="EMBL" id="CP040986">
    <property type="protein sequence ID" value="QDD13497.1"/>
    <property type="molecule type" value="Genomic_DNA"/>
</dbReference>
<proteinExistence type="inferred from homology"/>
<evidence type="ECO:0000256" key="5">
    <source>
        <dbReference type="ARBA" id="ARBA00022692"/>
    </source>
</evidence>
<evidence type="ECO:0000256" key="7">
    <source>
        <dbReference type="ARBA" id="ARBA00022833"/>
    </source>
</evidence>
<protein>
    <recommendedName>
        <fullName evidence="11">Zinc metalloprotease</fullName>
        <ecNumber evidence="11">3.4.24.-</ecNumber>
    </recommendedName>
</protein>
<dbReference type="Proteomes" id="UP000312102">
    <property type="component" value="Chromosome"/>
</dbReference>
<evidence type="ECO:0000313" key="14">
    <source>
        <dbReference type="Proteomes" id="UP000312102"/>
    </source>
</evidence>
<dbReference type="InterPro" id="IPR004387">
    <property type="entry name" value="Pept_M50_Zn"/>
</dbReference>
<keyword evidence="8 11" id="KW-1133">Transmembrane helix</keyword>
<evidence type="ECO:0000313" key="13">
    <source>
        <dbReference type="EMBL" id="QDD13497.1"/>
    </source>
</evidence>
<gene>
    <name evidence="13" type="primary">rseP</name>
    <name evidence="13" type="ORF">FIT61_03400</name>
</gene>
<sequence length="439" mass="49564">MIIFLVFILTISIVVGIHEFGHFQMARWCNVKVLKFSIGFGKPIFTSFFGKDHTAFVISSIPLGGYVKLLDENHGDSEEKIKKTDLHRTFNRQPLFKRFLIVLAGPLINVFLGILIFFSIYMHGSPQIKPLINEVSHFSEAFKQGLRAGDEIVLIDGEEIKSLNDLQIYLSAHKDPFKILGFKRGGDLFSIHNLFWTNDIHLFPYGIPILIQSIEPGSIAEKIGLKPNDQILMIDQIEVKSIQDLVNSIQNNWLKSYDLSIKRKNIIQLIHINKDIFESKVEKKRIGISLNYDEAYIKPNLIEVKSTFLESLSKSLSQTYTFLNLTLTTFKNLFTQKANLKDLGGPLAIAHMASSSFLEGILPYVQFIGLISLNIGILNLLPIPLLDGGHLAYYFLEFVMGKPLSNNKMMISQRVGVLILGLLTAIALYNDACRYLLGS</sequence>
<comment type="subcellular location">
    <subcellularLocation>
        <location evidence="2">Membrane</location>
        <topology evidence="2">Multi-pass membrane protein</topology>
    </subcellularLocation>
</comment>
<feature type="transmembrane region" description="Helical" evidence="11">
    <location>
        <begin position="361"/>
        <end position="381"/>
    </location>
</feature>
<evidence type="ECO:0000256" key="10">
    <source>
        <dbReference type="ARBA" id="ARBA00023136"/>
    </source>
</evidence>
<feature type="transmembrane region" description="Helical" evidence="11">
    <location>
        <begin position="411"/>
        <end position="429"/>
    </location>
</feature>
<dbReference type="InterPro" id="IPR041489">
    <property type="entry name" value="PDZ_6"/>
</dbReference>
<feature type="transmembrane region" description="Helical" evidence="11">
    <location>
        <begin position="99"/>
        <end position="121"/>
    </location>
</feature>
<name>A0AAE6FSN8_9PROT</name>
<keyword evidence="5 11" id="KW-0812">Transmembrane</keyword>
<evidence type="ECO:0000256" key="2">
    <source>
        <dbReference type="ARBA" id="ARBA00004141"/>
    </source>
</evidence>
<dbReference type="Gene3D" id="2.30.42.10">
    <property type="match status" value="2"/>
</dbReference>
<dbReference type="PANTHER" id="PTHR42837:SF2">
    <property type="entry name" value="MEMBRANE METALLOPROTEASE ARASP2, CHLOROPLASTIC-RELATED"/>
    <property type="match status" value="1"/>
</dbReference>
<evidence type="ECO:0000256" key="3">
    <source>
        <dbReference type="ARBA" id="ARBA00007931"/>
    </source>
</evidence>
<keyword evidence="4" id="KW-0645">Protease</keyword>
<feature type="domain" description="PDZ" evidence="12">
    <location>
        <begin position="185"/>
        <end position="265"/>
    </location>
</feature>
<dbReference type="AlphaFoldDB" id="A0AAE6FSN8"/>
<evidence type="ECO:0000256" key="6">
    <source>
        <dbReference type="ARBA" id="ARBA00022801"/>
    </source>
</evidence>
<dbReference type="InterPro" id="IPR036034">
    <property type="entry name" value="PDZ_sf"/>
</dbReference>
<evidence type="ECO:0000256" key="4">
    <source>
        <dbReference type="ARBA" id="ARBA00022670"/>
    </source>
</evidence>
<dbReference type="SUPFAM" id="SSF50156">
    <property type="entry name" value="PDZ domain-like"/>
    <property type="match status" value="2"/>
</dbReference>
<evidence type="ECO:0000256" key="9">
    <source>
        <dbReference type="ARBA" id="ARBA00023049"/>
    </source>
</evidence>
<feature type="domain" description="PDZ" evidence="12">
    <location>
        <begin position="116"/>
        <end position="183"/>
    </location>
</feature>
<comment type="cofactor">
    <cofactor evidence="1 11">
        <name>Zn(2+)</name>
        <dbReference type="ChEBI" id="CHEBI:29105"/>
    </cofactor>
</comment>
<dbReference type="GO" id="GO:0016020">
    <property type="term" value="C:membrane"/>
    <property type="evidence" value="ECO:0007669"/>
    <property type="project" value="UniProtKB-SubCell"/>
</dbReference>
<reference evidence="13 14" key="1">
    <citation type="journal article" date="2019" name="ISME J.">
        <title>Evolution in action: habitat transition from sediment to the pelagial leads to genome streamlining in Methylophilaceae.</title>
        <authorList>
            <person name="Salcher M."/>
            <person name="Schaefle D."/>
            <person name="Kaspar M."/>
            <person name="Neuenschwander S.M."/>
            <person name="Ghai R."/>
        </authorList>
    </citation>
    <scope>NUCLEOTIDE SEQUENCE [LARGE SCALE GENOMIC DNA]</scope>
    <source>
        <strain evidence="13 14">MMS-RI-1</strain>
    </source>
</reference>
<dbReference type="Pfam" id="PF17820">
    <property type="entry name" value="PDZ_6"/>
    <property type="match status" value="1"/>
</dbReference>
<keyword evidence="7 11" id="KW-0862">Zinc</keyword>
<dbReference type="GO" id="GO:0046872">
    <property type="term" value="F:metal ion binding"/>
    <property type="evidence" value="ECO:0007669"/>
    <property type="project" value="UniProtKB-KW"/>
</dbReference>
<dbReference type="GO" id="GO:0004222">
    <property type="term" value="F:metalloendopeptidase activity"/>
    <property type="evidence" value="ECO:0007669"/>
    <property type="project" value="InterPro"/>
</dbReference>
<keyword evidence="6 11" id="KW-0378">Hydrolase</keyword>
<evidence type="ECO:0000256" key="11">
    <source>
        <dbReference type="RuleBase" id="RU362031"/>
    </source>
</evidence>
<dbReference type="InterPro" id="IPR008915">
    <property type="entry name" value="Peptidase_M50"/>
</dbReference>
<evidence type="ECO:0000259" key="12">
    <source>
        <dbReference type="SMART" id="SM00228"/>
    </source>
</evidence>
<keyword evidence="11" id="KW-0479">Metal-binding</keyword>
<dbReference type="GO" id="GO:0006508">
    <property type="term" value="P:proteolysis"/>
    <property type="evidence" value="ECO:0007669"/>
    <property type="project" value="UniProtKB-KW"/>
</dbReference>
<dbReference type="Pfam" id="PF02163">
    <property type="entry name" value="Peptidase_M50"/>
    <property type="match status" value="1"/>
</dbReference>
<dbReference type="EC" id="3.4.24.-" evidence="11"/>
<keyword evidence="9 11" id="KW-0482">Metalloprotease</keyword>
<dbReference type="InterPro" id="IPR001478">
    <property type="entry name" value="PDZ"/>
</dbReference>
<dbReference type="PANTHER" id="PTHR42837">
    <property type="entry name" value="REGULATOR OF SIGMA-E PROTEASE RSEP"/>
    <property type="match status" value="1"/>
</dbReference>
<dbReference type="RefSeq" id="WP_139883268.1">
    <property type="nucleotide sequence ID" value="NZ_CP040986.1"/>
</dbReference>
<evidence type="ECO:0000256" key="1">
    <source>
        <dbReference type="ARBA" id="ARBA00001947"/>
    </source>
</evidence>
<dbReference type="KEGG" id="mrk:FIT61_03400"/>
<dbReference type="SMART" id="SM00228">
    <property type="entry name" value="PDZ"/>
    <property type="match status" value="2"/>
</dbReference>
<comment type="similarity">
    <text evidence="3 11">Belongs to the peptidase M50B family.</text>
</comment>
<organism evidence="13 14">
    <name type="scientific">Candidatus Methylopumilus rimovensis</name>
    <dbReference type="NCBI Taxonomy" id="2588535"/>
    <lineage>
        <taxon>Bacteria</taxon>
        <taxon>Pseudomonadati</taxon>
        <taxon>Pseudomonadota</taxon>
        <taxon>Betaproteobacteria</taxon>
        <taxon>Nitrosomonadales</taxon>
        <taxon>Methylophilaceae</taxon>
        <taxon>Candidatus Methylopumilus</taxon>
    </lineage>
</organism>
<keyword evidence="10 11" id="KW-0472">Membrane</keyword>
<dbReference type="NCBIfam" id="TIGR00054">
    <property type="entry name" value="RIP metalloprotease RseP"/>
    <property type="match status" value="1"/>
</dbReference>